<evidence type="ECO:0000259" key="1">
    <source>
        <dbReference type="Pfam" id="PF08239"/>
    </source>
</evidence>
<evidence type="ECO:0000313" key="3">
    <source>
        <dbReference type="Proteomes" id="UP000729290"/>
    </source>
</evidence>
<comment type="caution">
    <text evidence="2">The sequence shown here is derived from an EMBL/GenBank/DDBJ whole genome shotgun (WGS) entry which is preliminary data.</text>
</comment>
<accession>A0ABS2GDD7</accession>
<protein>
    <submittedName>
        <fullName evidence="2">SH3 domain-containing protein</fullName>
    </submittedName>
</protein>
<evidence type="ECO:0000313" key="2">
    <source>
        <dbReference type="EMBL" id="MBM6878882.1"/>
    </source>
</evidence>
<dbReference type="EMBL" id="JACSNV010000025">
    <property type="protein sequence ID" value="MBM6878882.1"/>
    <property type="molecule type" value="Genomic_DNA"/>
</dbReference>
<reference evidence="2 3" key="1">
    <citation type="journal article" date="2021" name="Sci. Rep.">
        <title>The distribution of antibiotic resistance genes in chicken gut microbiota commensals.</title>
        <authorList>
            <person name="Juricova H."/>
            <person name="Matiasovicova J."/>
            <person name="Kubasova T."/>
            <person name="Cejkova D."/>
            <person name="Rychlik I."/>
        </authorList>
    </citation>
    <scope>NUCLEOTIDE SEQUENCE [LARGE SCALE GENOMIC DNA]</scope>
    <source>
        <strain evidence="2 3">An431b</strain>
    </source>
</reference>
<proteinExistence type="predicted"/>
<dbReference type="RefSeq" id="WP_205134536.1">
    <property type="nucleotide sequence ID" value="NZ_JACSNT010000023.1"/>
</dbReference>
<dbReference type="Gene3D" id="2.30.30.40">
    <property type="entry name" value="SH3 Domains"/>
    <property type="match status" value="1"/>
</dbReference>
<gene>
    <name evidence="2" type="ORF">H9X83_12090</name>
</gene>
<keyword evidence="3" id="KW-1185">Reference proteome</keyword>
<name>A0ABS2GDD7_9FIRM</name>
<feature type="domain" description="SH3b" evidence="1">
    <location>
        <begin position="350"/>
        <end position="399"/>
    </location>
</feature>
<sequence>MKYIDSIMRLERIMEKMNTIPRMCEDIHRLHMENPVLQAKDYMRSLGIEQTKDYMSSLGMAQTKDYIPSLGIEQTKDYMLSSCIVQERENLMHDVFDLFRKQNDICKNILGNTALGLADTMQAEQTHISLYSALEAMKKHEGISQMLIEGANLGLTLQAAKRQFSALEDFTRSNYGLNTELAMQNDRFIHSVRAFADGLTAFTNSAPYQSVTKVLDQYQYSMDQMFTSIQNLSMDKFESLHQMGMDLEIGDVSISENGDLTYQGMTFEKEVVPQELERQVQELEQEPISLKQKAEKIGEKFWLLFFIVSVAFTIPDLAEKISWYANVAQSIYEAVMDIPQMCYTIKEKSYLRAEANAKSKILATLVYDTELEILEDIPRWYKVKYIDETGVETEGWISKISIER</sequence>
<dbReference type="Proteomes" id="UP000729290">
    <property type="component" value="Unassembled WGS sequence"/>
</dbReference>
<organism evidence="2 3">
    <name type="scientific">Anaerotignum lactatifermentans</name>
    <dbReference type="NCBI Taxonomy" id="160404"/>
    <lineage>
        <taxon>Bacteria</taxon>
        <taxon>Bacillati</taxon>
        <taxon>Bacillota</taxon>
        <taxon>Clostridia</taxon>
        <taxon>Lachnospirales</taxon>
        <taxon>Anaerotignaceae</taxon>
        <taxon>Anaerotignum</taxon>
    </lineage>
</organism>
<dbReference type="InterPro" id="IPR003646">
    <property type="entry name" value="SH3-like_bac-type"/>
</dbReference>
<dbReference type="Pfam" id="PF08239">
    <property type="entry name" value="SH3_3"/>
    <property type="match status" value="1"/>
</dbReference>